<accession>A0A943UYX3</accession>
<evidence type="ECO:0008006" key="3">
    <source>
        <dbReference type="Google" id="ProtNLM"/>
    </source>
</evidence>
<gene>
    <name evidence="1" type="ORF">KH142_08650</name>
</gene>
<protein>
    <recommendedName>
        <fullName evidence="3">Phage protein</fullName>
    </recommendedName>
</protein>
<sequence>MARNTLVDLNDHLFAQLERLGEKGLSEEAMKAEIERARAVTGVAQQVIANANTVLRTVEFKDRVAGGSEVPPMLGGGR</sequence>
<organism evidence="1 2">
    <name type="scientific">Slackia piriformis</name>
    <dbReference type="NCBI Taxonomy" id="626934"/>
    <lineage>
        <taxon>Bacteria</taxon>
        <taxon>Bacillati</taxon>
        <taxon>Actinomycetota</taxon>
        <taxon>Coriobacteriia</taxon>
        <taxon>Eggerthellales</taxon>
        <taxon>Eggerthellaceae</taxon>
        <taxon>Slackia</taxon>
    </lineage>
</organism>
<name>A0A943UYX3_9ACTN</name>
<dbReference type="AlphaFoldDB" id="A0A943UYX3"/>
<dbReference type="Proteomes" id="UP000727506">
    <property type="component" value="Unassembled WGS sequence"/>
</dbReference>
<comment type="caution">
    <text evidence="1">The sequence shown here is derived from an EMBL/GenBank/DDBJ whole genome shotgun (WGS) entry which is preliminary data.</text>
</comment>
<proteinExistence type="predicted"/>
<evidence type="ECO:0000313" key="1">
    <source>
        <dbReference type="EMBL" id="MBS6941517.1"/>
    </source>
</evidence>
<dbReference type="EMBL" id="JAGZSV010000209">
    <property type="protein sequence ID" value="MBS6941517.1"/>
    <property type="molecule type" value="Genomic_DNA"/>
</dbReference>
<evidence type="ECO:0000313" key="2">
    <source>
        <dbReference type="Proteomes" id="UP000727506"/>
    </source>
</evidence>
<reference evidence="1" key="1">
    <citation type="submission" date="2021-02" db="EMBL/GenBank/DDBJ databases">
        <title>Infant gut strain persistence is associated with maternal origin, phylogeny, and functional potential including surface adhesion and iron acquisition.</title>
        <authorList>
            <person name="Lou Y.C."/>
        </authorList>
    </citation>
    <scope>NUCLEOTIDE SEQUENCE</scope>
    <source>
        <strain evidence="1">L2_039_000G1_dasL2_039_000G1_concoct_11</strain>
    </source>
</reference>